<dbReference type="InterPro" id="IPR011333">
    <property type="entry name" value="SKP1/BTB/POZ_sf"/>
</dbReference>
<proteinExistence type="predicted"/>
<name>A0A165D307_9BASI</name>
<sequence>MTDGESTLVLYNFSGAVHDADVILRTTDDVELQAHQLILRRVSPVLSACIDSAMCDSCSRPRIQLPAEARIVDLLLTHLYPEYEPHGAEVFDDLLALIDLAYTYQIQAVVNRLRKELVKEEFLYQHPIRVFSAATAWGLDTEASQAAEASGVLDLSTLSSEDLRGVSAVDYVRLVKLHKRRRAEISQALEFWLSRRCKTCQHSNSWAAQFRARALAEVQRRPSTKVIFGDDFMGRNAAAGACSSCDLHFAFVEGWKELVEMCRPGKNQYCVSAFSPLTIF</sequence>
<dbReference type="Gene3D" id="3.30.710.10">
    <property type="entry name" value="Potassium Channel Kv1.1, Chain A"/>
    <property type="match status" value="1"/>
</dbReference>
<dbReference type="AlphaFoldDB" id="A0A165D307"/>
<dbReference type="Pfam" id="PF00651">
    <property type="entry name" value="BTB"/>
    <property type="match status" value="1"/>
</dbReference>
<keyword evidence="3" id="KW-1185">Reference proteome</keyword>
<gene>
    <name evidence="2" type="ORF">CALCODRAFT_442277</name>
</gene>
<dbReference type="InterPro" id="IPR000210">
    <property type="entry name" value="BTB/POZ_dom"/>
</dbReference>
<dbReference type="PROSITE" id="PS50097">
    <property type="entry name" value="BTB"/>
    <property type="match status" value="1"/>
</dbReference>
<evidence type="ECO:0000259" key="1">
    <source>
        <dbReference type="PROSITE" id="PS50097"/>
    </source>
</evidence>
<dbReference type="EMBL" id="KV424083">
    <property type="protein sequence ID" value="KZT51965.1"/>
    <property type="molecule type" value="Genomic_DNA"/>
</dbReference>
<dbReference type="SUPFAM" id="SSF54695">
    <property type="entry name" value="POZ domain"/>
    <property type="match status" value="1"/>
</dbReference>
<evidence type="ECO:0000313" key="3">
    <source>
        <dbReference type="Proteomes" id="UP000076842"/>
    </source>
</evidence>
<dbReference type="InParanoid" id="A0A165D307"/>
<evidence type="ECO:0000313" key="2">
    <source>
        <dbReference type="EMBL" id="KZT51965.1"/>
    </source>
</evidence>
<dbReference type="OrthoDB" id="71307at2759"/>
<organism evidence="2 3">
    <name type="scientific">Calocera cornea HHB12733</name>
    <dbReference type="NCBI Taxonomy" id="1353952"/>
    <lineage>
        <taxon>Eukaryota</taxon>
        <taxon>Fungi</taxon>
        <taxon>Dikarya</taxon>
        <taxon>Basidiomycota</taxon>
        <taxon>Agaricomycotina</taxon>
        <taxon>Dacrymycetes</taxon>
        <taxon>Dacrymycetales</taxon>
        <taxon>Dacrymycetaceae</taxon>
        <taxon>Calocera</taxon>
    </lineage>
</organism>
<protein>
    <recommendedName>
        <fullName evidence="1">BTB domain-containing protein</fullName>
    </recommendedName>
</protein>
<feature type="domain" description="BTB" evidence="1">
    <location>
        <begin position="20"/>
        <end position="80"/>
    </location>
</feature>
<reference evidence="2 3" key="1">
    <citation type="journal article" date="2016" name="Mol. Biol. Evol.">
        <title>Comparative Genomics of Early-Diverging Mushroom-Forming Fungi Provides Insights into the Origins of Lignocellulose Decay Capabilities.</title>
        <authorList>
            <person name="Nagy L.G."/>
            <person name="Riley R."/>
            <person name="Tritt A."/>
            <person name="Adam C."/>
            <person name="Daum C."/>
            <person name="Floudas D."/>
            <person name="Sun H."/>
            <person name="Yadav J.S."/>
            <person name="Pangilinan J."/>
            <person name="Larsson K.H."/>
            <person name="Matsuura K."/>
            <person name="Barry K."/>
            <person name="Labutti K."/>
            <person name="Kuo R."/>
            <person name="Ohm R.A."/>
            <person name="Bhattacharya S.S."/>
            <person name="Shirouzu T."/>
            <person name="Yoshinaga Y."/>
            <person name="Martin F.M."/>
            <person name="Grigoriev I.V."/>
            <person name="Hibbett D.S."/>
        </authorList>
    </citation>
    <scope>NUCLEOTIDE SEQUENCE [LARGE SCALE GENOMIC DNA]</scope>
    <source>
        <strain evidence="2 3">HHB12733</strain>
    </source>
</reference>
<accession>A0A165D307</accession>
<dbReference type="Proteomes" id="UP000076842">
    <property type="component" value="Unassembled WGS sequence"/>
</dbReference>
<dbReference type="STRING" id="1353952.A0A165D307"/>